<dbReference type="Pfam" id="PF00857">
    <property type="entry name" value="Isochorismatase"/>
    <property type="match status" value="1"/>
</dbReference>
<dbReference type="EMBL" id="JEOB01000004">
    <property type="protein sequence ID" value="EXM37686.1"/>
    <property type="molecule type" value="Genomic_DNA"/>
</dbReference>
<dbReference type="SUPFAM" id="SSF52499">
    <property type="entry name" value="Isochorismatase-like hydrolases"/>
    <property type="match status" value="1"/>
</dbReference>
<dbReference type="InterPro" id="IPR036380">
    <property type="entry name" value="Isochorismatase-like_sf"/>
</dbReference>
<dbReference type="PANTHER" id="PTHR43540:SF6">
    <property type="entry name" value="ISOCHORISMATASE-LIKE DOMAIN-CONTAINING PROTEIN"/>
    <property type="match status" value="1"/>
</dbReference>
<dbReference type="CDD" id="cd00431">
    <property type="entry name" value="cysteine_hydrolases"/>
    <property type="match status" value="1"/>
</dbReference>
<dbReference type="OrthoDB" id="9796485at2"/>
<evidence type="ECO:0000259" key="3">
    <source>
        <dbReference type="Pfam" id="PF00857"/>
    </source>
</evidence>
<dbReference type="Gene3D" id="3.40.50.850">
    <property type="entry name" value="Isochorismatase-like"/>
    <property type="match status" value="1"/>
</dbReference>
<dbReference type="PANTHER" id="PTHR43540">
    <property type="entry name" value="PEROXYUREIDOACRYLATE/UREIDOACRYLATE AMIDOHYDROLASE-RELATED"/>
    <property type="match status" value="1"/>
</dbReference>
<dbReference type="Proteomes" id="UP000021369">
    <property type="component" value="Unassembled WGS sequence"/>
</dbReference>
<dbReference type="GO" id="GO:0016787">
    <property type="term" value="F:hydrolase activity"/>
    <property type="evidence" value="ECO:0007669"/>
    <property type="project" value="UniProtKB-KW"/>
</dbReference>
<protein>
    <submittedName>
        <fullName evidence="4">Amidase</fullName>
    </submittedName>
</protein>
<evidence type="ECO:0000313" key="5">
    <source>
        <dbReference type="Proteomes" id="UP000021369"/>
    </source>
</evidence>
<name>A0A011VQZ7_RUMAL</name>
<proteinExistence type="inferred from homology"/>
<dbReference type="InterPro" id="IPR000868">
    <property type="entry name" value="Isochorismatase-like_dom"/>
</dbReference>
<accession>A0A011VQZ7</accession>
<keyword evidence="5" id="KW-1185">Reference proteome</keyword>
<gene>
    <name evidence="4" type="ORF">RASY3_15120</name>
</gene>
<evidence type="ECO:0000256" key="1">
    <source>
        <dbReference type="ARBA" id="ARBA00006336"/>
    </source>
</evidence>
<dbReference type="AlphaFoldDB" id="A0A011VQZ7"/>
<sequence length="182" mass="19956">MKILVAIDLQKDFTNGVLGNAECDAAADKAAKRIADFREEQPDVPVVFTLDTHAENYMETQEGRNLPVVHCVRGTEGWKLDPRIEAVRKENDILVEKPAFGSAELPEVLKKMADGKDIDEIEFIGVCTDICVISNAMIVKAAFPEVPIVINAECCAGVTPESHENALSAMAVCQMKIERNEV</sequence>
<dbReference type="InterPro" id="IPR050272">
    <property type="entry name" value="Isochorismatase-like_hydrls"/>
</dbReference>
<dbReference type="RefSeq" id="WP_037289509.1">
    <property type="nucleotide sequence ID" value="NZ_JEOB01000004.1"/>
</dbReference>
<reference evidence="4 5" key="1">
    <citation type="submission" date="2013-06" db="EMBL/GenBank/DDBJ databases">
        <title>Rumen cellulosomics: divergent fiber-degrading strategies revealed by comparative genome-wide analysis of six Ruminococcal strains.</title>
        <authorList>
            <person name="Dassa B."/>
            <person name="Borovok I."/>
            <person name="Lamed R."/>
            <person name="Flint H."/>
            <person name="Yeoman C.J."/>
            <person name="White B."/>
            <person name="Bayer E.A."/>
        </authorList>
    </citation>
    <scope>NUCLEOTIDE SEQUENCE [LARGE SCALE GENOMIC DNA]</scope>
    <source>
        <strain evidence="4 5">SY3</strain>
    </source>
</reference>
<comment type="similarity">
    <text evidence="1">Belongs to the isochorismatase family.</text>
</comment>
<comment type="caution">
    <text evidence="4">The sequence shown here is derived from an EMBL/GenBank/DDBJ whole genome shotgun (WGS) entry which is preliminary data.</text>
</comment>
<dbReference type="PATRIC" id="fig|1341156.4.peg.2618"/>
<evidence type="ECO:0000256" key="2">
    <source>
        <dbReference type="ARBA" id="ARBA00022801"/>
    </source>
</evidence>
<evidence type="ECO:0000313" key="4">
    <source>
        <dbReference type="EMBL" id="EXM37686.1"/>
    </source>
</evidence>
<organism evidence="4 5">
    <name type="scientific">Ruminococcus albus SY3</name>
    <dbReference type="NCBI Taxonomy" id="1341156"/>
    <lineage>
        <taxon>Bacteria</taxon>
        <taxon>Bacillati</taxon>
        <taxon>Bacillota</taxon>
        <taxon>Clostridia</taxon>
        <taxon>Eubacteriales</taxon>
        <taxon>Oscillospiraceae</taxon>
        <taxon>Ruminococcus</taxon>
    </lineage>
</organism>
<keyword evidence="2" id="KW-0378">Hydrolase</keyword>
<feature type="domain" description="Isochorismatase-like" evidence="3">
    <location>
        <begin position="3"/>
        <end position="171"/>
    </location>
</feature>